<dbReference type="AlphaFoldDB" id="A0A1C3U9W4"/>
<evidence type="ECO:0008006" key="4">
    <source>
        <dbReference type="Google" id="ProtNLM"/>
    </source>
</evidence>
<evidence type="ECO:0000256" key="1">
    <source>
        <dbReference type="SAM" id="SignalP"/>
    </source>
</evidence>
<keyword evidence="3" id="KW-1185">Reference proteome</keyword>
<gene>
    <name evidence="2" type="ORF">GA0061102_1002223</name>
</gene>
<organism evidence="2 3">
    <name type="scientific">Rhizobium miluonense</name>
    <dbReference type="NCBI Taxonomy" id="411945"/>
    <lineage>
        <taxon>Bacteria</taxon>
        <taxon>Pseudomonadati</taxon>
        <taxon>Pseudomonadota</taxon>
        <taxon>Alphaproteobacteria</taxon>
        <taxon>Hyphomicrobiales</taxon>
        <taxon>Rhizobiaceae</taxon>
        <taxon>Rhizobium/Agrobacterium group</taxon>
        <taxon>Rhizobium</taxon>
    </lineage>
</organism>
<dbReference type="Proteomes" id="UP000199435">
    <property type="component" value="Unassembled WGS sequence"/>
</dbReference>
<dbReference type="STRING" id="411945.GA0061102_1002223"/>
<protein>
    <recommendedName>
        <fullName evidence="4">PsiF repeat-containing protein</fullName>
    </recommendedName>
</protein>
<accession>A0A1C3U9W4</accession>
<reference evidence="3" key="1">
    <citation type="submission" date="2016-08" db="EMBL/GenBank/DDBJ databases">
        <authorList>
            <person name="Varghese N."/>
            <person name="Submissions Spin"/>
        </authorList>
    </citation>
    <scope>NUCLEOTIDE SEQUENCE [LARGE SCALE GENOMIC DNA]</scope>
    <source>
        <strain evidence="3">HAMBI 2971</strain>
    </source>
</reference>
<sequence length="89" mass="9584">MNMSKAAQRVRLVALAGLMMLPVAAHAAAPRPCEDALKEMRAAKATAKLSADDKAKVDALEAKAVERCNADDDRRADGFLDDAMKLMKK</sequence>
<feature type="chain" id="PRO_5008682900" description="PsiF repeat-containing protein" evidence="1">
    <location>
        <begin position="28"/>
        <end position="89"/>
    </location>
</feature>
<keyword evidence="1" id="KW-0732">Signal</keyword>
<feature type="signal peptide" evidence="1">
    <location>
        <begin position="1"/>
        <end position="27"/>
    </location>
</feature>
<name>A0A1C3U9W4_9HYPH</name>
<proteinExistence type="predicted"/>
<dbReference type="EMBL" id="FMAH01000002">
    <property type="protein sequence ID" value="SCB12270.1"/>
    <property type="molecule type" value="Genomic_DNA"/>
</dbReference>
<evidence type="ECO:0000313" key="3">
    <source>
        <dbReference type="Proteomes" id="UP000199435"/>
    </source>
</evidence>
<evidence type="ECO:0000313" key="2">
    <source>
        <dbReference type="EMBL" id="SCB12270.1"/>
    </source>
</evidence>
<dbReference type="OrthoDB" id="8397538at2"/>
<dbReference type="RefSeq" id="WP_092844054.1">
    <property type="nucleotide sequence ID" value="NZ_FMAH01000002.1"/>
</dbReference>